<dbReference type="GO" id="GO:0005737">
    <property type="term" value="C:cytoplasm"/>
    <property type="evidence" value="ECO:0007669"/>
    <property type="project" value="UniProtKB-ARBA"/>
</dbReference>
<dbReference type="SUPFAM" id="SSF141091">
    <property type="entry name" value="L21p-like"/>
    <property type="match status" value="1"/>
</dbReference>
<evidence type="ECO:0000256" key="4">
    <source>
        <dbReference type="ARBA" id="ARBA00022980"/>
    </source>
</evidence>
<name>A0A381RK55_9ZZZZ</name>
<reference evidence="7" key="1">
    <citation type="submission" date="2018-05" db="EMBL/GenBank/DDBJ databases">
        <authorList>
            <person name="Lanie J.A."/>
            <person name="Ng W.-L."/>
            <person name="Kazmierczak K.M."/>
            <person name="Andrzejewski T.M."/>
            <person name="Davidsen T.M."/>
            <person name="Wayne K.J."/>
            <person name="Tettelin H."/>
            <person name="Glass J.I."/>
            <person name="Rusch D."/>
            <person name="Podicherti R."/>
            <person name="Tsui H.-C.T."/>
            <person name="Winkler M.E."/>
        </authorList>
    </citation>
    <scope>NUCLEOTIDE SEQUENCE</scope>
</reference>
<dbReference type="InterPro" id="IPR036164">
    <property type="entry name" value="bL21-like_sf"/>
</dbReference>
<feature type="region of interest" description="Disordered" evidence="6">
    <location>
        <begin position="79"/>
        <end position="115"/>
    </location>
</feature>
<dbReference type="GO" id="GO:0006412">
    <property type="term" value="P:translation"/>
    <property type="evidence" value="ECO:0007669"/>
    <property type="project" value="InterPro"/>
</dbReference>
<dbReference type="InterPro" id="IPR028909">
    <property type="entry name" value="bL21-like"/>
</dbReference>
<dbReference type="GO" id="GO:0019843">
    <property type="term" value="F:rRNA binding"/>
    <property type="evidence" value="ECO:0007669"/>
    <property type="project" value="UniProtKB-KW"/>
</dbReference>
<keyword evidence="3" id="KW-0694">RNA-binding</keyword>
<keyword evidence="2" id="KW-0699">rRNA-binding</keyword>
<dbReference type="GO" id="GO:0003735">
    <property type="term" value="F:structural constituent of ribosome"/>
    <property type="evidence" value="ECO:0007669"/>
    <property type="project" value="InterPro"/>
</dbReference>
<dbReference type="Pfam" id="PF00829">
    <property type="entry name" value="Ribosomal_L21p"/>
    <property type="match status" value="1"/>
</dbReference>
<accession>A0A381RK55</accession>
<dbReference type="NCBIfam" id="TIGR00061">
    <property type="entry name" value="L21"/>
    <property type="match status" value="1"/>
</dbReference>
<dbReference type="AlphaFoldDB" id="A0A381RK55"/>
<dbReference type="HAMAP" id="MF_01363">
    <property type="entry name" value="Ribosomal_bL21"/>
    <property type="match status" value="1"/>
</dbReference>
<evidence type="ECO:0000256" key="6">
    <source>
        <dbReference type="SAM" id="MobiDB-lite"/>
    </source>
</evidence>
<dbReference type="InterPro" id="IPR001787">
    <property type="entry name" value="Ribosomal_bL21"/>
</dbReference>
<protein>
    <recommendedName>
        <fullName evidence="8">50S ribosomal protein L21</fullName>
    </recommendedName>
</protein>
<comment type="similarity">
    <text evidence="1">Belongs to the bacterial ribosomal protein bL21 family.</text>
</comment>
<dbReference type="GO" id="GO:1990904">
    <property type="term" value="C:ribonucleoprotein complex"/>
    <property type="evidence" value="ECO:0007669"/>
    <property type="project" value="UniProtKB-KW"/>
</dbReference>
<gene>
    <name evidence="7" type="ORF">METZ01_LOCUS44565</name>
</gene>
<evidence type="ECO:0000313" key="7">
    <source>
        <dbReference type="EMBL" id="SUZ91711.1"/>
    </source>
</evidence>
<proteinExistence type="inferred from homology"/>
<dbReference type="PANTHER" id="PTHR21349">
    <property type="entry name" value="50S RIBOSOMAL PROTEIN L21"/>
    <property type="match status" value="1"/>
</dbReference>
<evidence type="ECO:0000256" key="3">
    <source>
        <dbReference type="ARBA" id="ARBA00022884"/>
    </source>
</evidence>
<dbReference type="GO" id="GO:0005840">
    <property type="term" value="C:ribosome"/>
    <property type="evidence" value="ECO:0007669"/>
    <property type="project" value="UniProtKB-KW"/>
</dbReference>
<dbReference type="PANTHER" id="PTHR21349:SF0">
    <property type="entry name" value="LARGE RIBOSOMAL SUBUNIT PROTEIN BL21M"/>
    <property type="match status" value="1"/>
</dbReference>
<organism evidence="7">
    <name type="scientific">marine metagenome</name>
    <dbReference type="NCBI Taxonomy" id="408172"/>
    <lineage>
        <taxon>unclassified sequences</taxon>
        <taxon>metagenomes</taxon>
        <taxon>ecological metagenomes</taxon>
    </lineage>
</organism>
<feature type="compositionally biased region" description="Basic residues" evidence="6">
    <location>
        <begin position="79"/>
        <end position="89"/>
    </location>
</feature>
<sequence length="115" mass="13165">MNAIVKISGKQYRVSKGDIFKTNRQEWKIGDKVKINDILLTENKGKISVGNPIVRGASVTVKILEHSRDKKILIYKKKRRKGYQRKNGHRQGNTLLEVVKIDAKSPEKPKEKEAN</sequence>
<evidence type="ECO:0000256" key="1">
    <source>
        <dbReference type="ARBA" id="ARBA00008563"/>
    </source>
</evidence>
<keyword evidence="4" id="KW-0689">Ribosomal protein</keyword>
<feature type="compositionally biased region" description="Basic and acidic residues" evidence="6">
    <location>
        <begin position="99"/>
        <end position="115"/>
    </location>
</feature>
<evidence type="ECO:0000256" key="5">
    <source>
        <dbReference type="ARBA" id="ARBA00023274"/>
    </source>
</evidence>
<evidence type="ECO:0000256" key="2">
    <source>
        <dbReference type="ARBA" id="ARBA00022730"/>
    </source>
</evidence>
<keyword evidence="5" id="KW-0687">Ribonucleoprotein</keyword>
<evidence type="ECO:0008006" key="8">
    <source>
        <dbReference type="Google" id="ProtNLM"/>
    </source>
</evidence>
<dbReference type="InterPro" id="IPR018258">
    <property type="entry name" value="Ribosomal_bL21_CS"/>
</dbReference>
<dbReference type="EMBL" id="UINC01001998">
    <property type="protein sequence ID" value="SUZ91711.1"/>
    <property type="molecule type" value="Genomic_DNA"/>
</dbReference>
<dbReference type="PROSITE" id="PS01169">
    <property type="entry name" value="RIBOSOMAL_L21"/>
    <property type="match status" value="1"/>
</dbReference>